<organism evidence="7 8">
    <name type="scientific">Thermasporomyces composti</name>
    <dbReference type="NCBI Taxonomy" id="696763"/>
    <lineage>
        <taxon>Bacteria</taxon>
        <taxon>Bacillati</taxon>
        <taxon>Actinomycetota</taxon>
        <taxon>Actinomycetes</taxon>
        <taxon>Propionibacteriales</taxon>
        <taxon>Nocardioidaceae</taxon>
        <taxon>Thermasporomyces</taxon>
    </lineage>
</organism>
<dbReference type="PANTHER" id="PTHR43776:SF8">
    <property type="entry name" value="ABC TRANSPORTER, ATP-BINDING PROTEIN"/>
    <property type="match status" value="1"/>
</dbReference>
<dbReference type="AlphaFoldDB" id="A0A3D9VJS3"/>
<dbReference type="InterPro" id="IPR003439">
    <property type="entry name" value="ABC_transporter-like_ATP-bd"/>
</dbReference>
<keyword evidence="3" id="KW-0547">Nucleotide-binding</keyword>
<keyword evidence="8" id="KW-1185">Reference proteome</keyword>
<dbReference type="EMBL" id="QTUC01000001">
    <property type="protein sequence ID" value="REF37601.1"/>
    <property type="molecule type" value="Genomic_DNA"/>
</dbReference>
<dbReference type="Pfam" id="PF08352">
    <property type="entry name" value="oligo_HPY"/>
    <property type="match status" value="2"/>
</dbReference>
<dbReference type="Pfam" id="PF00005">
    <property type="entry name" value="ABC_tran"/>
    <property type="match status" value="2"/>
</dbReference>
<evidence type="ECO:0000256" key="3">
    <source>
        <dbReference type="ARBA" id="ARBA00022741"/>
    </source>
</evidence>
<dbReference type="GO" id="GO:0016887">
    <property type="term" value="F:ATP hydrolysis activity"/>
    <property type="evidence" value="ECO:0007669"/>
    <property type="project" value="InterPro"/>
</dbReference>
<dbReference type="GO" id="GO:0015833">
    <property type="term" value="P:peptide transport"/>
    <property type="evidence" value="ECO:0007669"/>
    <property type="project" value="InterPro"/>
</dbReference>
<dbReference type="PROSITE" id="PS50893">
    <property type="entry name" value="ABC_TRANSPORTER_2"/>
    <property type="match status" value="2"/>
</dbReference>
<dbReference type="SUPFAM" id="SSF52540">
    <property type="entry name" value="P-loop containing nucleoside triphosphate hydrolases"/>
    <property type="match status" value="2"/>
</dbReference>
<proteinExistence type="inferred from homology"/>
<comment type="caution">
    <text evidence="7">The sequence shown here is derived from an EMBL/GenBank/DDBJ whole genome shotgun (WGS) entry which is preliminary data.</text>
</comment>
<dbReference type="GO" id="GO:0005524">
    <property type="term" value="F:ATP binding"/>
    <property type="evidence" value="ECO:0007669"/>
    <property type="project" value="UniProtKB-KW"/>
</dbReference>
<dbReference type="SMART" id="SM00382">
    <property type="entry name" value="AAA"/>
    <property type="match status" value="2"/>
</dbReference>
<gene>
    <name evidence="7" type="ORF">DFJ64_3045</name>
</gene>
<dbReference type="PROSITE" id="PS00211">
    <property type="entry name" value="ABC_TRANSPORTER_1"/>
    <property type="match status" value="2"/>
</dbReference>
<dbReference type="NCBIfam" id="NF007739">
    <property type="entry name" value="PRK10419.1"/>
    <property type="match status" value="2"/>
</dbReference>
<protein>
    <submittedName>
        <fullName evidence="7">Peptide/nickel transport system ATP-binding protein</fullName>
    </submittedName>
</protein>
<dbReference type="InterPro" id="IPR003593">
    <property type="entry name" value="AAA+_ATPase"/>
</dbReference>
<keyword evidence="4 7" id="KW-0067">ATP-binding</keyword>
<evidence type="ECO:0000256" key="2">
    <source>
        <dbReference type="ARBA" id="ARBA00022448"/>
    </source>
</evidence>
<keyword evidence="2" id="KW-0813">Transport</keyword>
<feature type="region of interest" description="Disordered" evidence="5">
    <location>
        <begin position="1"/>
        <end position="26"/>
    </location>
</feature>
<dbReference type="InterPro" id="IPR013563">
    <property type="entry name" value="Oligopep_ABC_C"/>
</dbReference>
<comment type="similarity">
    <text evidence="1">Belongs to the ABC transporter superfamily.</text>
</comment>
<reference evidence="7 8" key="1">
    <citation type="submission" date="2018-08" db="EMBL/GenBank/DDBJ databases">
        <title>Sequencing the genomes of 1000 actinobacteria strains.</title>
        <authorList>
            <person name="Klenk H.-P."/>
        </authorList>
    </citation>
    <scope>NUCLEOTIDE SEQUENCE [LARGE SCALE GENOMIC DNA]</scope>
    <source>
        <strain evidence="7 8">DSM 22891</strain>
    </source>
</reference>
<evidence type="ECO:0000313" key="7">
    <source>
        <dbReference type="EMBL" id="REF37601.1"/>
    </source>
</evidence>
<dbReference type="RefSeq" id="WP_115851034.1">
    <property type="nucleotide sequence ID" value="NZ_QTUC01000001.1"/>
</dbReference>
<dbReference type="OrthoDB" id="5357528at2"/>
<dbReference type="GO" id="GO:0055085">
    <property type="term" value="P:transmembrane transport"/>
    <property type="evidence" value="ECO:0007669"/>
    <property type="project" value="UniProtKB-ARBA"/>
</dbReference>
<dbReference type="InterPro" id="IPR050319">
    <property type="entry name" value="ABC_transp_ATP-bind"/>
</dbReference>
<dbReference type="InterPro" id="IPR027417">
    <property type="entry name" value="P-loop_NTPase"/>
</dbReference>
<dbReference type="CDD" id="cd03257">
    <property type="entry name" value="ABC_NikE_OppD_transporters"/>
    <property type="match status" value="2"/>
</dbReference>
<evidence type="ECO:0000256" key="4">
    <source>
        <dbReference type="ARBA" id="ARBA00022840"/>
    </source>
</evidence>
<feature type="domain" description="ABC transporter" evidence="6">
    <location>
        <begin position="377"/>
        <end position="626"/>
    </location>
</feature>
<dbReference type="PANTHER" id="PTHR43776">
    <property type="entry name" value="TRANSPORT ATP-BINDING PROTEIN"/>
    <property type="match status" value="1"/>
</dbReference>
<evidence type="ECO:0000313" key="8">
    <source>
        <dbReference type="Proteomes" id="UP000256485"/>
    </source>
</evidence>
<evidence type="ECO:0000256" key="1">
    <source>
        <dbReference type="ARBA" id="ARBA00005417"/>
    </source>
</evidence>
<dbReference type="NCBIfam" id="TIGR01727">
    <property type="entry name" value="oligo_HPY"/>
    <property type="match status" value="1"/>
</dbReference>
<dbReference type="Gene3D" id="3.40.50.300">
    <property type="entry name" value="P-loop containing nucleotide triphosphate hydrolases"/>
    <property type="match status" value="2"/>
</dbReference>
<sequence>MPEDVDQLTGNEVRAPRTAVEERPDATSEPVLLDVRDLSVAYGATHAVREVSFQLNDGEFVGLLGESGSGKTTLGNAILRLLPAGRITGGSIRFAGQDITHASQADLRRLRWRDMSTVFQSSMNSLNPVLTIEAQFRDVIEEHTSMRGAEVRHRIAELLEMVMIDPSFMRFYPHELSGGMKQRVCLALALALRPRLVVLDEPTTGLDVIVQRSILDNVRALQRDQGFAVLLISHDLGTVMEVSDRVMVMYAGRIVEDQRSATMLAEPIHPYTRGLLGAYADPRADAVEIGYIPGRPPDLSRPVRGCPFAPRCREAADACRTEEPRLVPMGPGLAACHVAEQAYAAGDGRREGAPRSGQVFTTSASREVRIEERRPILEVDRVSKRYRSRRGFKVREVDAVIDVSFTLREGTVTALVGQSGSGKSTLARLVTGVERPTSGEVRFGDVRVDRLRGRALRDYRRHIQLVFQDPFAALNPTHTIGYILSRPLVNYGGVSRRELRPRVEELLESVGLSPASAYIDKFPHQLSGGQQQRVVVARALAPDPEIIVADEPISMLDVSIRAEILQLLDDLVRKRGIAMLYITHDLLSARVLADEVLVLHRGRLVESGPTLRVIREARDDYTQRLLNAIPNPYATRRA</sequence>
<feature type="domain" description="ABC transporter" evidence="6">
    <location>
        <begin position="33"/>
        <end position="276"/>
    </location>
</feature>
<dbReference type="InterPro" id="IPR017871">
    <property type="entry name" value="ABC_transporter-like_CS"/>
</dbReference>
<dbReference type="Proteomes" id="UP000256485">
    <property type="component" value="Unassembled WGS sequence"/>
</dbReference>
<dbReference type="FunFam" id="3.40.50.300:FF:000016">
    <property type="entry name" value="Oligopeptide ABC transporter ATP-binding component"/>
    <property type="match status" value="1"/>
</dbReference>
<dbReference type="NCBIfam" id="NF008453">
    <property type="entry name" value="PRK11308.1"/>
    <property type="match status" value="2"/>
</dbReference>
<evidence type="ECO:0000259" key="6">
    <source>
        <dbReference type="PROSITE" id="PS50893"/>
    </source>
</evidence>
<accession>A0A3D9VJS3</accession>
<name>A0A3D9VJS3_THECX</name>
<evidence type="ECO:0000256" key="5">
    <source>
        <dbReference type="SAM" id="MobiDB-lite"/>
    </source>
</evidence>